<accession>A0AB74U1E8</accession>
<proteinExistence type="predicted"/>
<evidence type="ECO:0000313" key="1">
    <source>
        <dbReference type="EMBL" id="XBC45738.1"/>
    </source>
</evidence>
<dbReference type="KEGG" id="dst:VUQ06_06610"/>
<sequence>MKKSIKIILSTAIIFPILSKNHTIQTYAQNSMETNETAMNNISFEESQNLPLANIYTDTNNNTTFYSVNNPQSIEDYKKLGYTNIQYTKWTGDYNVASTKSKRAATTVAELITGAGLSAIFPNHKTAIQTLTTAFSLSKTLQTQHADVWPVYNVRNIIAIAPNGNKVRIGQEVKVKYYGNKERTNLIKQSHKSFWVG</sequence>
<gene>
    <name evidence="2" type="ORF">VUQ06_06610</name>
    <name evidence="1" type="ORF">VUQ08_07735</name>
</gene>
<reference evidence="2" key="1">
    <citation type="submission" date="2023-12" db="EMBL/GenBank/DDBJ databases">
        <title>Dolosigranulum savutii sp. nov. isolated from human upper respiratory samples collected in Botswana.</title>
        <authorList>
            <person name="Kelly M.S."/>
        </authorList>
    </citation>
    <scope>NUCLEOTIDE SEQUENCE</scope>
    <source>
        <strain evidence="2">MSK294</strain>
        <strain evidence="1">MSK433</strain>
    </source>
</reference>
<evidence type="ECO:0000313" key="2">
    <source>
        <dbReference type="EMBL" id="XBC49170.1"/>
    </source>
</evidence>
<dbReference type="RefSeq" id="WP_111952229.1">
    <property type="nucleotide sequence ID" value="NZ_CP142433.1"/>
</dbReference>
<dbReference type="EMBL" id="CP142435">
    <property type="protein sequence ID" value="XBC49170.1"/>
    <property type="molecule type" value="Genomic_DNA"/>
</dbReference>
<name>A0AB74U1E8_9LACT</name>
<protein>
    <recommendedName>
        <fullName evidence="3">Surface layer protein A domain-containing protein</fullName>
    </recommendedName>
</protein>
<evidence type="ECO:0008006" key="3">
    <source>
        <dbReference type="Google" id="ProtNLM"/>
    </source>
</evidence>
<organism evidence="2">
    <name type="scientific">Dolosigranulum savutiense</name>
    <dbReference type="NCBI Taxonomy" id="3110288"/>
    <lineage>
        <taxon>Bacteria</taxon>
        <taxon>Bacillati</taxon>
        <taxon>Bacillota</taxon>
        <taxon>Bacilli</taxon>
        <taxon>Lactobacillales</taxon>
        <taxon>Carnobacteriaceae</taxon>
        <taxon>Dolosigranulum</taxon>
    </lineage>
</organism>
<dbReference type="AlphaFoldDB" id="A0AB74U1E8"/>
<dbReference type="EMBL" id="CP142433">
    <property type="protein sequence ID" value="XBC45738.1"/>
    <property type="molecule type" value="Genomic_DNA"/>
</dbReference>